<name>A0A8J7V196_9PROT</name>
<dbReference type="UniPathway" id="UPA00219"/>
<dbReference type="InterPro" id="IPR015956">
    <property type="entry name" value="Peniciliin-bd_prot_C_sf"/>
</dbReference>
<sequence>MTVQDRPMPFFLQLFRAGLSAAMALIFSAGLALAQSPETSARQALMVDLETDTELLSVNADQRMYPASMTKLMTAFLVFERLQNGTLSLDDTFPVSEKAWRKGGSKMFVEVGERVKIEDLLRGIIIQSGNDATIVVAEGVAGTEEAFAREMTAKARELGMENTQFKNASGWPDPQHYTTARDLVTLAEALIERFPEYYHLYSQTEFTYANITQQNRNPLLYRNIGADGLKTGFTDDSGYGLTASAVRNGRRLLLVVNGLDSTGDRAKEAERLIDWGFREFGTYGLFKAGEVVNDIPVWLGRQGTIPAIIDQDVAVTLRRKKRDEMKVTLVGTQPLEAPIEAGQTVGEVRITAPGLDTITVPVKAARAVEKLGAFGRIQAALQYLVFGGNE</sequence>
<evidence type="ECO:0000256" key="14">
    <source>
        <dbReference type="PIRSR" id="PIRSR618044-2"/>
    </source>
</evidence>
<keyword evidence="8" id="KW-0378">Hydrolase</keyword>
<evidence type="ECO:0000256" key="2">
    <source>
        <dbReference type="ARBA" id="ARBA00004752"/>
    </source>
</evidence>
<evidence type="ECO:0000256" key="12">
    <source>
        <dbReference type="ARBA" id="ARBA00034000"/>
    </source>
</evidence>
<feature type="signal peptide" evidence="16">
    <location>
        <begin position="1"/>
        <end position="34"/>
    </location>
</feature>
<reference evidence="18" key="1">
    <citation type="submission" date="2021-04" db="EMBL/GenBank/DDBJ databases">
        <authorList>
            <person name="Zhang D.-C."/>
        </authorList>
    </citation>
    <scope>NUCLEOTIDE SEQUENCE</scope>
    <source>
        <strain evidence="18">CGMCC 1.15697</strain>
    </source>
</reference>
<feature type="domain" description="Peptidase S11 D-Ala-D-Ala carboxypeptidase A C-terminal" evidence="17">
    <location>
        <begin position="280"/>
        <end position="370"/>
    </location>
</feature>
<dbReference type="InterPro" id="IPR037167">
    <property type="entry name" value="Peptidase_S11_C_sf"/>
</dbReference>
<dbReference type="Proteomes" id="UP000672602">
    <property type="component" value="Unassembled WGS sequence"/>
</dbReference>
<dbReference type="InterPro" id="IPR001967">
    <property type="entry name" value="Peptidase_S11_N"/>
</dbReference>
<dbReference type="SUPFAM" id="SSF69189">
    <property type="entry name" value="Penicillin-binding protein associated domain"/>
    <property type="match status" value="1"/>
</dbReference>
<organism evidence="18 19">
    <name type="scientific">Marivibrio halodurans</name>
    <dbReference type="NCBI Taxonomy" id="2039722"/>
    <lineage>
        <taxon>Bacteria</taxon>
        <taxon>Pseudomonadati</taxon>
        <taxon>Pseudomonadota</taxon>
        <taxon>Alphaproteobacteria</taxon>
        <taxon>Rhodospirillales</taxon>
        <taxon>Rhodospirillaceae</taxon>
        <taxon>Marivibrio</taxon>
    </lineage>
</organism>
<feature type="active site" description="Acyl-ester intermediate" evidence="13">
    <location>
        <position position="68"/>
    </location>
</feature>
<dbReference type="InterPro" id="IPR012907">
    <property type="entry name" value="Peptidase_S11_C"/>
</dbReference>
<dbReference type="SMART" id="SM00936">
    <property type="entry name" value="PBP5_C"/>
    <property type="match status" value="1"/>
</dbReference>
<dbReference type="InterPro" id="IPR012338">
    <property type="entry name" value="Beta-lactam/transpept-like"/>
</dbReference>
<evidence type="ECO:0000256" key="4">
    <source>
        <dbReference type="ARBA" id="ARBA00012448"/>
    </source>
</evidence>
<keyword evidence="9" id="KW-0133">Cell shape</keyword>
<dbReference type="GO" id="GO:0006508">
    <property type="term" value="P:proteolysis"/>
    <property type="evidence" value="ECO:0007669"/>
    <property type="project" value="UniProtKB-KW"/>
</dbReference>
<dbReference type="GO" id="GO:0008360">
    <property type="term" value="P:regulation of cell shape"/>
    <property type="evidence" value="ECO:0007669"/>
    <property type="project" value="UniProtKB-KW"/>
</dbReference>
<accession>A0A8J7V196</accession>
<dbReference type="EMBL" id="JAGMWN010000001">
    <property type="protein sequence ID" value="MBP5855597.1"/>
    <property type="molecule type" value="Genomic_DNA"/>
</dbReference>
<keyword evidence="6" id="KW-0645">Protease</keyword>
<evidence type="ECO:0000259" key="17">
    <source>
        <dbReference type="SMART" id="SM00936"/>
    </source>
</evidence>
<evidence type="ECO:0000256" key="10">
    <source>
        <dbReference type="ARBA" id="ARBA00022984"/>
    </source>
</evidence>
<evidence type="ECO:0000256" key="6">
    <source>
        <dbReference type="ARBA" id="ARBA00022670"/>
    </source>
</evidence>
<feature type="chain" id="PRO_5035297759" description="serine-type D-Ala-D-Ala carboxypeptidase" evidence="16">
    <location>
        <begin position="35"/>
        <end position="390"/>
    </location>
</feature>
<dbReference type="EC" id="3.4.16.4" evidence="4"/>
<comment type="function">
    <text evidence="1">Removes C-terminal D-alanyl residues from sugar-peptide cell wall precursors.</text>
</comment>
<dbReference type="GO" id="GO:0009002">
    <property type="term" value="F:serine-type D-Ala-D-Ala carboxypeptidase activity"/>
    <property type="evidence" value="ECO:0007669"/>
    <property type="project" value="UniProtKB-EC"/>
</dbReference>
<dbReference type="GO" id="GO:0071555">
    <property type="term" value="P:cell wall organization"/>
    <property type="evidence" value="ECO:0007669"/>
    <property type="project" value="UniProtKB-KW"/>
</dbReference>
<dbReference type="GO" id="GO:0009252">
    <property type="term" value="P:peptidoglycan biosynthetic process"/>
    <property type="evidence" value="ECO:0007669"/>
    <property type="project" value="UniProtKB-UniPathway"/>
</dbReference>
<dbReference type="InterPro" id="IPR018044">
    <property type="entry name" value="Peptidase_S11"/>
</dbReference>
<dbReference type="PANTHER" id="PTHR21581">
    <property type="entry name" value="D-ALANYL-D-ALANINE CARBOXYPEPTIDASE"/>
    <property type="match status" value="1"/>
</dbReference>
<keyword evidence="10" id="KW-0573">Peptidoglycan synthesis</keyword>
<gene>
    <name evidence="18" type="ORF">KAJ83_01140</name>
</gene>
<evidence type="ECO:0000313" key="19">
    <source>
        <dbReference type="Proteomes" id="UP000672602"/>
    </source>
</evidence>
<comment type="caution">
    <text evidence="18">The sequence shown here is derived from an EMBL/GenBank/DDBJ whole genome shotgun (WGS) entry which is preliminary data.</text>
</comment>
<feature type="binding site" evidence="14">
    <location>
        <position position="230"/>
    </location>
    <ligand>
        <name>substrate</name>
    </ligand>
</feature>
<evidence type="ECO:0000256" key="3">
    <source>
        <dbReference type="ARBA" id="ARBA00007164"/>
    </source>
</evidence>
<protein>
    <recommendedName>
        <fullName evidence="4">serine-type D-Ala-D-Ala carboxypeptidase</fullName>
        <ecNumber evidence="4">3.4.16.4</ecNumber>
    </recommendedName>
</protein>
<feature type="active site" description="Proton acceptor" evidence="13">
    <location>
        <position position="71"/>
    </location>
</feature>
<evidence type="ECO:0000256" key="8">
    <source>
        <dbReference type="ARBA" id="ARBA00022801"/>
    </source>
</evidence>
<evidence type="ECO:0000256" key="9">
    <source>
        <dbReference type="ARBA" id="ARBA00022960"/>
    </source>
</evidence>
<evidence type="ECO:0000256" key="16">
    <source>
        <dbReference type="SAM" id="SignalP"/>
    </source>
</evidence>
<evidence type="ECO:0000256" key="5">
    <source>
        <dbReference type="ARBA" id="ARBA00022645"/>
    </source>
</evidence>
<comment type="catalytic activity">
    <reaction evidence="12">
        <text>Preferential cleavage: (Ac)2-L-Lys-D-Ala-|-D-Ala. Also transpeptidation of peptidyl-alanyl moieties that are N-acyl substituents of D-alanine.</text>
        <dbReference type="EC" id="3.4.16.4"/>
    </reaction>
</comment>
<dbReference type="AlphaFoldDB" id="A0A8J7V196"/>
<comment type="similarity">
    <text evidence="3 15">Belongs to the peptidase S11 family.</text>
</comment>
<keyword evidence="5 18" id="KW-0121">Carboxypeptidase</keyword>
<evidence type="ECO:0000256" key="1">
    <source>
        <dbReference type="ARBA" id="ARBA00003217"/>
    </source>
</evidence>
<evidence type="ECO:0000256" key="7">
    <source>
        <dbReference type="ARBA" id="ARBA00022729"/>
    </source>
</evidence>
<evidence type="ECO:0000256" key="13">
    <source>
        <dbReference type="PIRSR" id="PIRSR618044-1"/>
    </source>
</evidence>
<evidence type="ECO:0000256" key="15">
    <source>
        <dbReference type="RuleBase" id="RU004016"/>
    </source>
</evidence>
<keyword evidence="19" id="KW-1185">Reference proteome</keyword>
<keyword evidence="11" id="KW-0961">Cell wall biogenesis/degradation</keyword>
<evidence type="ECO:0000256" key="11">
    <source>
        <dbReference type="ARBA" id="ARBA00023316"/>
    </source>
</evidence>
<dbReference type="PANTHER" id="PTHR21581:SF6">
    <property type="entry name" value="TRAFFICKING PROTEIN PARTICLE COMPLEX SUBUNIT 12"/>
    <property type="match status" value="1"/>
</dbReference>
<feature type="active site" evidence="13">
    <location>
        <position position="128"/>
    </location>
</feature>
<dbReference type="Pfam" id="PF07943">
    <property type="entry name" value="PBP5_C"/>
    <property type="match status" value="1"/>
</dbReference>
<dbReference type="Pfam" id="PF00768">
    <property type="entry name" value="Peptidase_S11"/>
    <property type="match status" value="1"/>
</dbReference>
<comment type="pathway">
    <text evidence="2">Cell wall biogenesis; peptidoglycan biosynthesis.</text>
</comment>
<keyword evidence="7 16" id="KW-0732">Signal</keyword>
<dbReference type="SUPFAM" id="SSF56601">
    <property type="entry name" value="beta-lactamase/transpeptidase-like"/>
    <property type="match status" value="1"/>
</dbReference>
<dbReference type="PRINTS" id="PR00725">
    <property type="entry name" value="DADACBPTASE1"/>
</dbReference>
<evidence type="ECO:0000313" key="18">
    <source>
        <dbReference type="EMBL" id="MBP5855597.1"/>
    </source>
</evidence>
<dbReference type="Gene3D" id="2.60.410.10">
    <property type="entry name" value="D-Ala-D-Ala carboxypeptidase, C-terminal domain"/>
    <property type="match status" value="1"/>
</dbReference>
<dbReference type="Gene3D" id="3.40.710.10">
    <property type="entry name" value="DD-peptidase/beta-lactamase superfamily"/>
    <property type="match status" value="1"/>
</dbReference>
<proteinExistence type="inferred from homology"/>